<dbReference type="EMBL" id="JACXAC010000002">
    <property type="protein sequence ID" value="MBD2721548.1"/>
    <property type="molecule type" value="Genomic_DNA"/>
</dbReference>
<evidence type="ECO:0000313" key="2">
    <source>
        <dbReference type="Proteomes" id="UP000606003"/>
    </source>
</evidence>
<organism evidence="1 2">
    <name type="scientific">Hymenobacter armeniacus</name>
    <dbReference type="NCBI Taxonomy" id="2771358"/>
    <lineage>
        <taxon>Bacteria</taxon>
        <taxon>Pseudomonadati</taxon>
        <taxon>Bacteroidota</taxon>
        <taxon>Cytophagia</taxon>
        <taxon>Cytophagales</taxon>
        <taxon>Hymenobacteraceae</taxon>
        <taxon>Hymenobacter</taxon>
    </lineage>
</organism>
<protein>
    <submittedName>
        <fullName evidence="1">Type II toxin-antitoxin system HigB family toxin</fullName>
    </submittedName>
</protein>
<accession>A0ABR8JRZ2</accession>
<dbReference type="Proteomes" id="UP000606003">
    <property type="component" value="Unassembled WGS sequence"/>
</dbReference>
<reference evidence="1 2" key="1">
    <citation type="submission" date="2020-09" db="EMBL/GenBank/DDBJ databases">
        <authorList>
            <person name="Kim M.K."/>
        </authorList>
    </citation>
    <scope>NUCLEOTIDE SEQUENCE [LARGE SCALE GENOMIC DNA]</scope>
    <source>
        <strain evidence="1 2">BT189</strain>
    </source>
</reference>
<dbReference type="Pfam" id="PF09907">
    <property type="entry name" value="HigB_toxin"/>
    <property type="match status" value="1"/>
</dbReference>
<comment type="caution">
    <text evidence="1">The sequence shown here is derived from an EMBL/GenBank/DDBJ whole genome shotgun (WGS) entry which is preliminary data.</text>
</comment>
<dbReference type="InterPro" id="IPR018669">
    <property type="entry name" value="Toxin_HigB"/>
</dbReference>
<gene>
    <name evidence="1" type="ORF">IC234_05360</name>
</gene>
<evidence type="ECO:0000313" key="1">
    <source>
        <dbReference type="EMBL" id="MBD2721548.1"/>
    </source>
</evidence>
<proteinExistence type="predicted"/>
<name>A0ABR8JRZ2_9BACT</name>
<dbReference type="RefSeq" id="WP_190922826.1">
    <property type="nucleotide sequence ID" value="NZ_JACXAC010000002.1"/>
</dbReference>
<keyword evidence="2" id="KW-1185">Reference proteome</keyword>
<sequence length="97" mass="11039">MVIIKLQPLRDFIAAYPDARASLSQWITTVEQADWGTPNELKSVYPNASLVANDRVVFNISGNRYRLVVLIIYRVRTVFIRFIGPHSAYDQLDVATV</sequence>